<keyword evidence="4" id="KW-1185">Reference proteome</keyword>
<feature type="non-terminal residue" evidence="3">
    <location>
        <position position="369"/>
    </location>
</feature>
<dbReference type="AlphaFoldDB" id="E7A2H2"/>
<feature type="compositionally biased region" description="Low complexity" evidence="1">
    <location>
        <begin position="125"/>
        <end position="145"/>
    </location>
</feature>
<evidence type="ECO:0000256" key="2">
    <source>
        <dbReference type="SAM" id="SignalP"/>
    </source>
</evidence>
<dbReference type="eggNOG" id="KOG3544">
    <property type="taxonomic scope" value="Eukaryota"/>
</dbReference>
<gene>
    <name evidence="3" type="ORF">sr14274</name>
</gene>
<evidence type="ECO:0000313" key="3">
    <source>
        <dbReference type="EMBL" id="CBQ73679.1"/>
    </source>
</evidence>
<name>E7A2H2_SPORE</name>
<feature type="compositionally biased region" description="Basic and acidic residues" evidence="1">
    <location>
        <begin position="89"/>
        <end position="104"/>
    </location>
</feature>
<dbReference type="EMBL" id="FQ311473">
    <property type="protein sequence ID" value="CBQ73679.1"/>
    <property type="molecule type" value="Genomic_DNA"/>
</dbReference>
<feature type="chain" id="PRO_5003216808" evidence="2">
    <location>
        <begin position="24"/>
        <end position="369"/>
    </location>
</feature>
<sequence>MKFQASFVTLLVVVSAAISVADAKTPAVPNKRPSNLNRRDEAAALQKRGGGFGGFAGRLFRRDGGGAYEEDANTDADAGAGDISNPQDARNDGTEKNEYSDKPKNGGKASNGDDGSKAEGYENGVQKPKGQQPQRQQPQGQQPQDQDQKQKEDDVRQKEQLKEEMRQQKEQERQRKKEEERQKVQERFMEKVEREQEQERQQKQQGGQPQDDNNGQPQPQDGGNQELQPVNAGDAEHPVTPDMLKQSPIPVKGQDGSAPDNCPKFPKQGGGEADTAPCFAKEANRKDICSALKQFGIDTKKVGCSDEECTEDAKDFSNHACNKKKQCDFGWDNSCDFYLHMGFSDVSKFGCGAAGSQQQPQPGTQNGLL</sequence>
<feature type="signal peptide" evidence="2">
    <location>
        <begin position="1"/>
        <end position="23"/>
    </location>
</feature>
<organism evidence="3 4">
    <name type="scientific">Sporisorium reilianum (strain SRZ2)</name>
    <name type="common">Maize head smut fungus</name>
    <dbReference type="NCBI Taxonomy" id="999809"/>
    <lineage>
        <taxon>Eukaryota</taxon>
        <taxon>Fungi</taxon>
        <taxon>Dikarya</taxon>
        <taxon>Basidiomycota</taxon>
        <taxon>Ustilaginomycotina</taxon>
        <taxon>Ustilaginomycetes</taxon>
        <taxon>Ustilaginales</taxon>
        <taxon>Ustilaginaceae</taxon>
        <taxon>Sporisorium</taxon>
    </lineage>
</organism>
<evidence type="ECO:0000256" key="1">
    <source>
        <dbReference type="SAM" id="MobiDB-lite"/>
    </source>
</evidence>
<dbReference type="Proteomes" id="UP000008867">
    <property type="component" value="Chromosome 8"/>
</dbReference>
<dbReference type="OrthoDB" id="2556754at2759"/>
<proteinExistence type="predicted"/>
<accession>E7A2H2</accession>
<reference evidence="3 4" key="1">
    <citation type="journal article" date="2010" name="Science">
        <title>Pathogenicity determinants in smut fungi revealed by genome comparison.</title>
        <authorList>
            <person name="Schirawski J."/>
            <person name="Mannhaupt G."/>
            <person name="Muench K."/>
            <person name="Brefort T."/>
            <person name="Schipper K."/>
            <person name="Doehlemann G."/>
            <person name="Di Stasio M."/>
            <person name="Roessel N."/>
            <person name="Mendoza-Mendoza A."/>
            <person name="Pester D."/>
            <person name="Mueller O."/>
            <person name="Winterberg B."/>
            <person name="Meyer E."/>
            <person name="Ghareeb H."/>
            <person name="Wollenberg T."/>
            <person name="Muensterkoetter M."/>
            <person name="Wong P."/>
            <person name="Walter M."/>
            <person name="Stukenbrock E."/>
            <person name="Gueldener U."/>
            <person name="Kahmann R."/>
        </authorList>
    </citation>
    <scope>NUCLEOTIDE SEQUENCE [LARGE SCALE GENOMIC DNA]</scope>
    <source>
        <strain evidence="4">SRZ2</strain>
    </source>
</reference>
<dbReference type="HOGENOM" id="CLU_751361_0_0_1"/>
<feature type="compositionally biased region" description="Basic and acidic residues" evidence="1">
    <location>
        <begin position="146"/>
        <end position="202"/>
    </location>
</feature>
<feature type="region of interest" description="Disordered" evidence="1">
    <location>
        <begin position="26"/>
        <end position="273"/>
    </location>
</feature>
<protein>
    <submittedName>
        <fullName evidence="3">Uncharacterized protein</fullName>
    </submittedName>
</protein>
<dbReference type="VEuPathDB" id="FungiDB:sr14274"/>
<evidence type="ECO:0000313" key="4">
    <source>
        <dbReference type="Proteomes" id="UP000008867"/>
    </source>
</evidence>
<keyword evidence="2" id="KW-0732">Signal</keyword>
<feature type="compositionally biased region" description="Low complexity" evidence="1">
    <location>
        <begin position="203"/>
        <end position="226"/>
    </location>
</feature>